<organism evidence="2 4">
    <name type="scientific">Candidatus Methylomirabilis lanthanidiphila</name>
    <dbReference type="NCBI Taxonomy" id="2211376"/>
    <lineage>
        <taxon>Bacteria</taxon>
        <taxon>Candidatus Methylomirabilota</taxon>
        <taxon>Candidatus Methylomirabilia</taxon>
        <taxon>Candidatus Methylomirabilales</taxon>
        <taxon>Candidatus Methylomirabilaceae</taxon>
        <taxon>Candidatus Methylomirabilis</taxon>
    </lineage>
</organism>
<dbReference type="EMBL" id="CABIKM010000010">
    <property type="protein sequence ID" value="VUZ84261.1"/>
    <property type="molecule type" value="Genomic_DNA"/>
</dbReference>
<keyword evidence="4" id="KW-1185">Reference proteome</keyword>
<dbReference type="GO" id="GO:0018662">
    <property type="term" value="F:phenol 2-monooxygenase activity"/>
    <property type="evidence" value="ECO:0007669"/>
    <property type="project" value="UniProtKB-EC"/>
</dbReference>
<dbReference type="EMBL" id="CABIKM010000046">
    <property type="protein sequence ID" value="VUZ86191.1"/>
    <property type="molecule type" value="Genomic_DNA"/>
</dbReference>
<accession>A0A564ZFY5</accession>
<dbReference type="GO" id="GO:0051537">
    <property type="term" value="F:2 iron, 2 sulfur cluster binding"/>
    <property type="evidence" value="ECO:0007669"/>
    <property type="project" value="InterPro"/>
</dbReference>
<dbReference type="Proteomes" id="UP000334340">
    <property type="component" value="Unassembled WGS sequence"/>
</dbReference>
<dbReference type="InterPro" id="IPR012675">
    <property type="entry name" value="Beta-grasp_dom_sf"/>
</dbReference>
<reference evidence="2 4" key="1">
    <citation type="submission" date="2019-07" db="EMBL/GenBank/DDBJ databases">
        <authorList>
            <person name="Cremers G."/>
        </authorList>
    </citation>
    <scope>NUCLEOTIDE SEQUENCE [LARGE SCALE GENOMIC DNA]</scope>
</reference>
<dbReference type="InterPro" id="IPR006058">
    <property type="entry name" value="2Fe2S_fd_BS"/>
</dbReference>
<feature type="domain" description="2Fe-2S ferredoxin-type" evidence="1">
    <location>
        <begin position="5"/>
        <end position="56"/>
    </location>
</feature>
<evidence type="ECO:0000313" key="4">
    <source>
        <dbReference type="Proteomes" id="UP000334340"/>
    </source>
</evidence>
<gene>
    <name evidence="2" type="primary">mphP_1</name>
    <name evidence="3" type="synonym">mphP_2</name>
    <name evidence="2" type="ORF">MELA_00632</name>
    <name evidence="3" type="ORF">MELA_02588</name>
</gene>
<dbReference type="SUPFAM" id="SSF54292">
    <property type="entry name" value="2Fe-2S ferredoxin-like"/>
    <property type="match status" value="1"/>
</dbReference>
<dbReference type="AlphaFoldDB" id="A0A564ZFY5"/>
<proteinExistence type="predicted"/>
<evidence type="ECO:0000313" key="2">
    <source>
        <dbReference type="EMBL" id="VUZ84261.1"/>
    </source>
</evidence>
<name>A0A564ZFY5_9BACT</name>
<dbReference type="EC" id="1.14.13.7" evidence="2"/>
<dbReference type="InterPro" id="IPR036010">
    <property type="entry name" value="2Fe-2S_ferredoxin-like_sf"/>
</dbReference>
<keyword evidence="2" id="KW-0560">Oxidoreductase</keyword>
<protein>
    <submittedName>
        <fullName evidence="2">Phenol hydroxylase P5 protein</fullName>
        <ecNumber evidence="2">1.14.13.7</ecNumber>
    </submittedName>
</protein>
<dbReference type="PROSITE" id="PS00197">
    <property type="entry name" value="2FE2S_FER_1"/>
    <property type="match status" value="1"/>
</dbReference>
<dbReference type="InterPro" id="IPR001041">
    <property type="entry name" value="2Fe-2S_ferredoxin-type"/>
</dbReference>
<sequence length="56" mass="6343">MTRKRKVRFEPLGITIECEATEPILQYALRQGLRLVDYRCADGECGGCRAQVRSGQ</sequence>
<dbReference type="PROSITE" id="PS51085">
    <property type="entry name" value="2FE2S_FER_2"/>
    <property type="match status" value="1"/>
</dbReference>
<dbReference type="CDD" id="cd00207">
    <property type="entry name" value="fer2"/>
    <property type="match status" value="1"/>
</dbReference>
<evidence type="ECO:0000259" key="1">
    <source>
        <dbReference type="PROSITE" id="PS51085"/>
    </source>
</evidence>
<evidence type="ECO:0000313" key="3">
    <source>
        <dbReference type="EMBL" id="VUZ86191.1"/>
    </source>
</evidence>
<dbReference type="Pfam" id="PF00111">
    <property type="entry name" value="Fer2"/>
    <property type="match status" value="1"/>
</dbReference>
<feature type="non-terminal residue" evidence="2">
    <location>
        <position position="56"/>
    </location>
</feature>
<dbReference type="Gene3D" id="3.10.20.30">
    <property type="match status" value="1"/>
</dbReference>